<evidence type="ECO:0000313" key="3">
    <source>
        <dbReference type="EMBL" id="MBC3908871.1"/>
    </source>
</evidence>
<keyword evidence="1" id="KW-1133">Transmembrane helix</keyword>
<dbReference type="RefSeq" id="WP_186954411.1">
    <property type="nucleotide sequence ID" value="NZ_JACOFX010000007.1"/>
</dbReference>
<organism evidence="3 4">
    <name type="scientific">Undibacterium umbellatum</name>
    <dbReference type="NCBI Taxonomy" id="2762300"/>
    <lineage>
        <taxon>Bacteria</taxon>
        <taxon>Pseudomonadati</taxon>
        <taxon>Pseudomonadota</taxon>
        <taxon>Betaproteobacteria</taxon>
        <taxon>Burkholderiales</taxon>
        <taxon>Oxalobacteraceae</taxon>
        <taxon>Undibacterium</taxon>
    </lineage>
</organism>
<comment type="caution">
    <text evidence="3">The sequence shown here is derived from an EMBL/GenBank/DDBJ whole genome shotgun (WGS) entry which is preliminary data.</text>
</comment>
<dbReference type="EMBL" id="JACOFX010000007">
    <property type="protein sequence ID" value="MBC3908871.1"/>
    <property type="molecule type" value="Genomic_DNA"/>
</dbReference>
<keyword evidence="1" id="KW-0472">Membrane</keyword>
<proteinExistence type="predicted"/>
<feature type="transmembrane region" description="Helical" evidence="1">
    <location>
        <begin position="91"/>
        <end position="114"/>
    </location>
</feature>
<accession>A0ABR6ZAU2</accession>
<feature type="signal peptide" evidence="2">
    <location>
        <begin position="1"/>
        <end position="24"/>
    </location>
</feature>
<name>A0ABR6ZAU2_9BURK</name>
<evidence type="ECO:0000256" key="2">
    <source>
        <dbReference type="SAM" id="SignalP"/>
    </source>
</evidence>
<evidence type="ECO:0000313" key="4">
    <source>
        <dbReference type="Proteomes" id="UP000646911"/>
    </source>
</evidence>
<gene>
    <name evidence="3" type="ORF">H8L47_15035</name>
</gene>
<protein>
    <submittedName>
        <fullName evidence="3">Uncharacterized protein</fullName>
    </submittedName>
</protein>
<keyword evidence="4" id="KW-1185">Reference proteome</keyword>
<reference evidence="3 4" key="1">
    <citation type="submission" date="2020-08" db="EMBL/GenBank/DDBJ databases">
        <title>Novel species isolated from subtropical streams in China.</title>
        <authorList>
            <person name="Lu H."/>
        </authorList>
    </citation>
    <scope>NUCLEOTIDE SEQUENCE [LARGE SCALE GENOMIC DNA]</scope>
    <source>
        <strain evidence="3 4">NL8W</strain>
    </source>
</reference>
<feature type="chain" id="PRO_5046461935" evidence="2">
    <location>
        <begin position="25"/>
        <end position="127"/>
    </location>
</feature>
<sequence length="127" mass="13641">MKLKYALILALQMLTALPASSVFAAASSNAAAPAAPAQGSQAVFVVAPQDLPKQNAGVQIDTPRQVPIEKSDKPEVRIQIWSGPVPLAGGLWILVASMPVLASLYFAYQLFMFIKARRRRLSIKHGS</sequence>
<keyword evidence="2" id="KW-0732">Signal</keyword>
<evidence type="ECO:0000256" key="1">
    <source>
        <dbReference type="SAM" id="Phobius"/>
    </source>
</evidence>
<dbReference type="Proteomes" id="UP000646911">
    <property type="component" value="Unassembled WGS sequence"/>
</dbReference>
<keyword evidence="1" id="KW-0812">Transmembrane</keyword>